<comment type="caution">
    <text evidence="2">The sequence shown here is derived from an EMBL/GenBank/DDBJ whole genome shotgun (WGS) entry which is preliminary data.</text>
</comment>
<reference evidence="2 3" key="1">
    <citation type="submission" date="2014-12" db="EMBL/GenBank/DDBJ databases">
        <title>Draft Genome Sequences of Five Spore-Forming Food Isolates of Bacillus pumilus.</title>
        <authorList>
            <person name="de Jong A."/>
            <person name="van Heel A.J."/>
            <person name="Montalban-Lopez M."/>
            <person name="Krawczyk A.O."/>
            <person name="Berendsen E.M."/>
            <person name="Wells-Bennik M."/>
            <person name="Kuipers O.P."/>
        </authorList>
    </citation>
    <scope>NUCLEOTIDE SEQUENCE [LARGE SCALE GENOMIC DNA]</scope>
    <source>
        <strain evidence="2 3">B4127</strain>
    </source>
</reference>
<proteinExistence type="predicted"/>
<evidence type="ECO:0000313" key="3">
    <source>
        <dbReference type="Proteomes" id="UP000031978"/>
    </source>
</evidence>
<sequence length="39" mass="4887">MLADTKKFTNHMMYKFFFLFVIETTFFIYFVFLNNYKGK</sequence>
<keyword evidence="1" id="KW-0812">Transmembrane</keyword>
<name>A0AB34QSM0_BACPU</name>
<evidence type="ECO:0000313" key="2">
    <source>
        <dbReference type="EMBL" id="KIL17639.1"/>
    </source>
</evidence>
<keyword evidence="1" id="KW-0472">Membrane</keyword>
<dbReference type="EMBL" id="JXCL01000027">
    <property type="protein sequence ID" value="KIL17639.1"/>
    <property type="molecule type" value="Genomic_DNA"/>
</dbReference>
<feature type="transmembrane region" description="Helical" evidence="1">
    <location>
        <begin position="12"/>
        <end position="32"/>
    </location>
</feature>
<organism evidence="2 3">
    <name type="scientific">Bacillus pumilus</name>
    <name type="common">Bacillus mesentericus</name>
    <dbReference type="NCBI Taxonomy" id="1408"/>
    <lineage>
        <taxon>Bacteria</taxon>
        <taxon>Bacillati</taxon>
        <taxon>Bacillota</taxon>
        <taxon>Bacilli</taxon>
        <taxon>Bacillales</taxon>
        <taxon>Bacillaceae</taxon>
        <taxon>Bacillus</taxon>
    </lineage>
</organism>
<dbReference type="AlphaFoldDB" id="A0AB34QSM0"/>
<accession>A0AB34QSM0</accession>
<keyword evidence="1" id="KW-1133">Transmembrane helix</keyword>
<dbReference type="Proteomes" id="UP000031978">
    <property type="component" value="Unassembled WGS sequence"/>
</dbReference>
<gene>
    <name evidence="2" type="ORF">B4127_3265</name>
</gene>
<protein>
    <submittedName>
        <fullName evidence="2">Uncharacterized protein</fullName>
    </submittedName>
</protein>
<evidence type="ECO:0000256" key="1">
    <source>
        <dbReference type="SAM" id="Phobius"/>
    </source>
</evidence>